<evidence type="ECO:0008006" key="3">
    <source>
        <dbReference type="Google" id="ProtNLM"/>
    </source>
</evidence>
<dbReference type="SUPFAM" id="SSF48439">
    <property type="entry name" value="Protein prenylyltransferase"/>
    <property type="match status" value="1"/>
</dbReference>
<dbReference type="KEGG" id="chih:GWR21_11140"/>
<reference evidence="1 2" key="1">
    <citation type="submission" date="2020-01" db="EMBL/GenBank/DDBJ databases">
        <title>Complete genome sequence of Chitinophaga sp. H33E-04 isolated from quinoa roots.</title>
        <authorList>
            <person name="Weon H.-Y."/>
            <person name="Lee S.A."/>
        </authorList>
    </citation>
    <scope>NUCLEOTIDE SEQUENCE [LARGE SCALE GENOMIC DNA]</scope>
    <source>
        <strain evidence="1 2">H33E-04</strain>
    </source>
</reference>
<dbReference type="Proteomes" id="UP000476411">
    <property type="component" value="Chromosome"/>
</dbReference>
<accession>A0A6B9ZHR2</accession>
<dbReference type="EMBL" id="CP048113">
    <property type="protein sequence ID" value="QHS60133.1"/>
    <property type="molecule type" value="Genomic_DNA"/>
</dbReference>
<proteinExistence type="predicted"/>
<dbReference type="AlphaFoldDB" id="A0A6B9ZHR2"/>
<dbReference type="RefSeq" id="WP_162331826.1">
    <property type="nucleotide sequence ID" value="NZ_CP048113.1"/>
</dbReference>
<evidence type="ECO:0000313" key="2">
    <source>
        <dbReference type="Proteomes" id="UP000476411"/>
    </source>
</evidence>
<keyword evidence="2" id="KW-1185">Reference proteome</keyword>
<protein>
    <recommendedName>
        <fullName evidence="3">Tetratricopeptide repeat protein</fullName>
    </recommendedName>
</protein>
<name>A0A6B9ZHR2_9BACT</name>
<sequence length="212" mass="23882">MIRLFTTLLFALTATGFIARGQTADWQKRLKQEIRQLETTADFDTWQQGADKLAKLAGEHPEEWLLQYYTGWAYTQSSFKAPEGKADPTTEKAAPFVKKALEMQPKNTETLTLMAYWLSARINANNSRGISLGKESRNYSEQAIEADSSNPRAYLMKGLVIYHTPALFGGGKKKAAPVMEAAAQRFADFKPKDELAPRWGSEILKEVEVRMK</sequence>
<dbReference type="InterPro" id="IPR011990">
    <property type="entry name" value="TPR-like_helical_dom_sf"/>
</dbReference>
<gene>
    <name evidence="1" type="ORF">GWR21_11140</name>
</gene>
<dbReference type="Gene3D" id="1.25.40.10">
    <property type="entry name" value="Tetratricopeptide repeat domain"/>
    <property type="match status" value="1"/>
</dbReference>
<evidence type="ECO:0000313" key="1">
    <source>
        <dbReference type="EMBL" id="QHS60133.1"/>
    </source>
</evidence>
<organism evidence="1 2">
    <name type="scientific">Chitinophaga agri</name>
    <dbReference type="NCBI Taxonomy" id="2703787"/>
    <lineage>
        <taxon>Bacteria</taxon>
        <taxon>Pseudomonadati</taxon>
        <taxon>Bacteroidota</taxon>
        <taxon>Chitinophagia</taxon>
        <taxon>Chitinophagales</taxon>
        <taxon>Chitinophagaceae</taxon>
        <taxon>Chitinophaga</taxon>
    </lineage>
</organism>